<dbReference type="InterPro" id="IPR004638">
    <property type="entry name" value="EmrB-like"/>
</dbReference>
<feature type="transmembrane region" description="Helical" evidence="9">
    <location>
        <begin position="237"/>
        <end position="259"/>
    </location>
</feature>
<evidence type="ECO:0000256" key="4">
    <source>
        <dbReference type="ARBA" id="ARBA00022475"/>
    </source>
</evidence>
<evidence type="ECO:0000256" key="5">
    <source>
        <dbReference type="ARBA" id="ARBA00022692"/>
    </source>
</evidence>
<protein>
    <submittedName>
        <fullName evidence="11">Putative MFS-type transporter YhcA</fullName>
    </submittedName>
</protein>
<keyword evidence="4" id="KW-1003">Cell membrane</keyword>
<comment type="similarity">
    <text evidence="2">Belongs to the major facilitator superfamily. EmrB family.</text>
</comment>
<dbReference type="InterPro" id="IPR011701">
    <property type="entry name" value="MFS"/>
</dbReference>
<feature type="region of interest" description="Disordered" evidence="8">
    <location>
        <begin position="518"/>
        <end position="546"/>
    </location>
</feature>
<evidence type="ECO:0000259" key="10">
    <source>
        <dbReference type="PROSITE" id="PS50850"/>
    </source>
</evidence>
<dbReference type="PRINTS" id="PR01036">
    <property type="entry name" value="TCRTETB"/>
</dbReference>
<comment type="subcellular location">
    <subcellularLocation>
        <location evidence="1">Cell membrane</location>
        <topology evidence="1">Multi-pass membrane protein</topology>
    </subcellularLocation>
</comment>
<feature type="transmembrane region" description="Helical" evidence="9">
    <location>
        <begin position="18"/>
        <end position="38"/>
    </location>
</feature>
<dbReference type="InterPro" id="IPR020846">
    <property type="entry name" value="MFS_dom"/>
</dbReference>
<dbReference type="GO" id="GO:0022857">
    <property type="term" value="F:transmembrane transporter activity"/>
    <property type="evidence" value="ECO:0007669"/>
    <property type="project" value="InterPro"/>
</dbReference>
<feature type="transmembrane region" description="Helical" evidence="9">
    <location>
        <begin position="280"/>
        <end position="302"/>
    </location>
</feature>
<feature type="domain" description="Major facilitator superfamily (MFS) profile" evidence="10">
    <location>
        <begin position="20"/>
        <end position="516"/>
    </location>
</feature>
<feature type="transmembrane region" description="Helical" evidence="9">
    <location>
        <begin position="58"/>
        <end position="77"/>
    </location>
</feature>
<feature type="transmembrane region" description="Helical" evidence="9">
    <location>
        <begin position="370"/>
        <end position="394"/>
    </location>
</feature>
<dbReference type="EMBL" id="BNJF01000001">
    <property type="protein sequence ID" value="GHO42577.1"/>
    <property type="molecule type" value="Genomic_DNA"/>
</dbReference>
<feature type="transmembrane region" description="Helical" evidence="9">
    <location>
        <begin position="308"/>
        <end position="331"/>
    </location>
</feature>
<evidence type="ECO:0000256" key="9">
    <source>
        <dbReference type="SAM" id="Phobius"/>
    </source>
</evidence>
<name>A0A8J3HXR6_9CHLR</name>
<dbReference type="PANTHER" id="PTHR42718:SF9">
    <property type="entry name" value="MAJOR FACILITATOR SUPERFAMILY MULTIDRUG TRANSPORTER MFSC"/>
    <property type="match status" value="1"/>
</dbReference>
<feature type="transmembrane region" description="Helical" evidence="9">
    <location>
        <begin position="406"/>
        <end position="427"/>
    </location>
</feature>
<evidence type="ECO:0000256" key="6">
    <source>
        <dbReference type="ARBA" id="ARBA00022989"/>
    </source>
</evidence>
<dbReference type="Gene3D" id="1.20.1720.10">
    <property type="entry name" value="Multidrug resistance protein D"/>
    <property type="match status" value="1"/>
</dbReference>
<dbReference type="PROSITE" id="PS50850">
    <property type="entry name" value="MFS"/>
    <property type="match status" value="1"/>
</dbReference>
<comment type="caution">
    <text evidence="11">The sequence shown here is derived from an EMBL/GenBank/DDBJ whole genome shotgun (WGS) entry which is preliminary data.</text>
</comment>
<feature type="transmembrane region" description="Helical" evidence="9">
    <location>
        <begin position="493"/>
        <end position="511"/>
    </location>
</feature>
<dbReference type="RefSeq" id="WP_220192105.1">
    <property type="nucleotide sequence ID" value="NZ_BNJF01000001.1"/>
</dbReference>
<sequence>MQISTSAAQRQGGLSYKWLVACVVIFGTFMSVLDGTIVNIAVPRLEAAFGSDLNSVQWVLTAYTLAQGVATPLTAFLSDRIGIKRFYILALAGFTLGSALCGLAWSLPTLIIFRVLQGIAGAFLNPLAITLLYREFPPHERGTVMGALGIPILLAPALGPTVGGYIVTYMGWELIFYINVPIGIIGLLMAFFFLREGTIDKSNKFDVVGFVFSAVGLALLLYGFSDASTDGWSSAPVMGSLLIGSLSMIVFIIFELSMLRRGKQPLLDLSVFADRSYTTSNIASTLVIFALYGGLFLIPVYLESLRGLSAYQAGLVLLPQAFSSMVAVLVGGRLVDKIGVRAVVVPGLIILAIAMWLYTTLSTTIPIPDLQWILILRSFAIGLALQPLMVSALANIETRRLSQASAMNTTLRFVTSSLTVAIISTLVKSENTLHYAHLAERVTAASPLGQLITRIQMGLVAQGYSASAGYGYAQKIVSGLLQQQSYMLAIQDAFRVSLILAIIAVIATCFVSGTKKPQKKSAEEEPISSQEADEAEIAREEAAMAV</sequence>
<dbReference type="Pfam" id="PF07690">
    <property type="entry name" value="MFS_1"/>
    <property type="match status" value="1"/>
</dbReference>
<feature type="transmembrane region" description="Helical" evidence="9">
    <location>
        <begin position="174"/>
        <end position="193"/>
    </location>
</feature>
<evidence type="ECO:0000313" key="12">
    <source>
        <dbReference type="Proteomes" id="UP000612362"/>
    </source>
</evidence>
<proteinExistence type="inferred from homology"/>
<feature type="transmembrane region" description="Helical" evidence="9">
    <location>
        <begin position="111"/>
        <end position="133"/>
    </location>
</feature>
<dbReference type="PANTHER" id="PTHR42718">
    <property type="entry name" value="MAJOR FACILITATOR SUPERFAMILY MULTIDRUG TRANSPORTER MFSC"/>
    <property type="match status" value="1"/>
</dbReference>
<dbReference type="CDD" id="cd17503">
    <property type="entry name" value="MFS_LmrB_MDR_like"/>
    <property type="match status" value="1"/>
</dbReference>
<feature type="transmembrane region" description="Helical" evidence="9">
    <location>
        <begin position="145"/>
        <end position="168"/>
    </location>
</feature>
<feature type="transmembrane region" description="Helical" evidence="9">
    <location>
        <begin position="205"/>
        <end position="225"/>
    </location>
</feature>
<evidence type="ECO:0000256" key="2">
    <source>
        <dbReference type="ARBA" id="ARBA00008537"/>
    </source>
</evidence>
<feature type="compositionally biased region" description="Basic and acidic residues" evidence="8">
    <location>
        <begin position="536"/>
        <end position="546"/>
    </location>
</feature>
<dbReference type="SUPFAM" id="SSF103473">
    <property type="entry name" value="MFS general substrate transporter"/>
    <property type="match status" value="1"/>
</dbReference>
<evidence type="ECO:0000313" key="11">
    <source>
        <dbReference type="EMBL" id="GHO42577.1"/>
    </source>
</evidence>
<dbReference type="Gene3D" id="1.20.1250.20">
    <property type="entry name" value="MFS general substrate transporter like domains"/>
    <property type="match status" value="1"/>
</dbReference>
<reference evidence="11" key="1">
    <citation type="submission" date="2020-10" db="EMBL/GenBank/DDBJ databases">
        <title>Taxonomic study of unclassified bacteria belonging to the class Ktedonobacteria.</title>
        <authorList>
            <person name="Yabe S."/>
            <person name="Wang C.M."/>
            <person name="Zheng Y."/>
            <person name="Sakai Y."/>
            <person name="Cavaletti L."/>
            <person name="Monciardini P."/>
            <person name="Donadio S."/>
        </authorList>
    </citation>
    <scope>NUCLEOTIDE SEQUENCE</scope>
    <source>
        <strain evidence="11">SOSP1-1</strain>
    </source>
</reference>
<evidence type="ECO:0000256" key="8">
    <source>
        <dbReference type="SAM" id="MobiDB-lite"/>
    </source>
</evidence>
<feature type="transmembrane region" description="Helical" evidence="9">
    <location>
        <begin position="338"/>
        <end position="358"/>
    </location>
</feature>
<evidence type="ECO:0000256" key="1">
    <source>
        <dbReference type="ARBA" id="ARBA00004651"/>
    </source>
</evidence>
<dbReference type="InterPro" id="IPR036259">
    <property type="entry name" value="MFS_trans_sf"/>
</dbReference>
<dbReference type="NCBIfam" id="TIGR00711">
    <property type="entry name" value="efflux_EmrB"/>
    <property type="match status" value="1"/>
</dbReference>
<accession>A0A8J3HXR6</accession>
<keyword evidence="3" id="KW-0813">Transport</keyword>
<keyword evidence="12" id="KW-1185">Reference proteome</keyword>
<evidence type="ECO:0000256" key="3">
    <source>
        <dbReference type="ARBA" id="ARBA00022448"/>
    </source>
</evidence>
<keyword evidence="6 9" id="KW-1133">Transmembrane helix</keyword>
<dbReference type="Proteomes" id="UP000612362">
    <property type="component" value="Unassembled WGS sequence"/>
</dbReference>
<gene>
    <name evidence="11" type="primary">yhcA</name>
    <name evidence="11" type="ORF">KSX_07400</name>
</gene>
<organism evidence="11 12">
    <name type="scientific">Ktedonospora formicarum</name>
    <dbReference type="NCBI Taxonomy" id="2778364"/>
    <lineage>
        <taxon>Bacteria</taxon>
        <taxon>Bacillati</taxon>
        <taxon>Chloroflexota</taxon>
        <taxon>Ktedonobacteria</taxon>
        <taxon>Ktedonobacterales</taxon>
        <taxon>Ktedonobacteraceae</taxon>
        <taxon>Ktedonospora</taxon>
    </lineage>
</organism>
<dbReference type="GO" id="GO:0005886">
    <property type="term" value="C:plasma membrane"/>
    <property type="evidence" value="ECO:0007669"/>
    <property type="project" value="UniProtKB-SubCell"/>
</dbReference>
<feature type="transmembrane region" description="Helical" evidence="9">
    <location>
        <begin position="86"/>
        <end position="105"/>
    </location>
</feature>
<dbReference type="AlphaFoldDB" id="A0A8J3HXR6"/>
<keyword evidence="5 9" id="KW-0812">Transmembrane</keyword>
<keyword evidence="7 9" id="KW-0472">Membrane</keyword>
<evidence type="ECO:0000256" key="7">
    <source>
        <dbReference type="ARBA" id="ARBA00023136"/>
    </source>
</evidence>